<evidence type="ECO:0000259" key="6">
    <source>
        <dbReference type="Pfam" id="PF03372"/>
    </source>
</evidence>
<dbReference type="EMBL" id="UOEC01000152">
    <property type="protein sequence ID" value="VAV98379.1"/>
    <property type="molecule type" value="Genomic_DNA"/>
</dbReference>
<proteinExistence type="inferred from homology"/>
<evidence type="ECO:0000313" key="7">
    <source>
        <dbReference type="EMBL" id="VAV98379.1"/>
    </source>
</evidence>
<accession>A0A3B0S278</accession>
<dbReference type="InterPro" id="IPR005135">
    <property type="entry name" value="Endo/exonuclease/phosphatase"/>
</dbReference>
<evidence type="ECO:0000256" key="3">
    <source>
        <dbReference type="ARBA" id="ARBA00022723"/>
    </source>
</evidence>
<dbReference type="PANTHER" id="PTHR43250:SF2">
    <property type="entry name" value="EXODEOXYRIBONUCLEASE III"/>
    <property type="match status" value="1"/>
</dbReference>
<keyword evidence="3" id="KW-0479">Metal-binding</keyword>
<protein>
    <submittedName>
        <fullName evidence="7">Exodeoxyribonuclease III</fullName>
        <ecNumber evidence="7">3.1.11.2</ecNumber>
    </submittedName>
</protein>
<name>A0A3B0S278_9ZZZZ</name>
<keyword evidence="5" id="KW-0460">Magnesium</keyword>
<organism evidence="7">
    <name type="scientific">hydrothermal vent metagenome</name>
    <dbReference type="NCBI Taxonomy" id="652676"/>
    <lineage>
        <taxon>unclassified sequences</taxon>
        <taxon>metagenomes</taxon>
        <taxon>ecological metagenomes</taxon>
    </lineage>
</organism>
<dbReference type="PROSITE" id="PS51435">
    <property type="entry name" value="AP_NUCLEASE_F1_4"/>
    <property type="match status" value="1"/>
</dbReference>
<reference evidence="7" key="1">
    <citation type="submission" date="2018-06" db="EMBL/GenBank/DDBJ databases">
        <authorList>
            <person name="Zhirakovskaya E."/>
        </authorList>
    </citation>
    <scope>NUCLEOTIDE SEQUENCE</scope>
</reference>
<dbReference type="GO" id="GO:0008311">
    <property type="term" value="F:double-stranded DNA 3'-5' DNA exonuclease activity"/>
    <property type="evidence" value="ECO:0007669"/>
    <property type="project" value="UniProtKB-EC"/>
</dbReference>
<dbReference type="InterPro" id="IPR036691">
    <property type="entry name" value="Endo/exonu/phosph_ase_sf"/>
</dbReference>
<evidence type="ECO:0000256" key="1">
    <source>
        <dbReference type="ARBA" id="ARBA00001946"/>
    </source>
</evidence>
<dbReference type="AlphaFoldDB" id="A0A3B0S278"/>
<keyword evidence="4 7" id="KW-0378">Hydrolase</keyword>
<dbReference type="NCBIfam" id="TIGR00195">
    <property type="entry name" value="exoDNase_III"/>
    <property type="match status" value="1"/>
</dbReference>
<evidence type="ECO:0000256" key="4">
    <source>
        <dbReference type="ARBA" id="ARBA00022801"/>
    </source>
</evidence>
<evidence type="ECO:0000256" key="5">
    <source>
        <dbReference type="ARBA" id="ARBA00022842"/>
    </source>
</evidence>
<sequence length="268" mass="30614">MQLKIASWNINSVRLRAPSVARFLKEWAPDVLTLQETKCPEGQFPAAVFADCGYHHIAERGQSGYHGVAIISRLPFSERNSRQFCGKEDARHVSVKLDIKQPVTIHSFYVPAGGDIPDPDQNEKFHHKLTFLDEMQNWLTTKQLQSDGPSVLTGDLNIAPHENDVWSHKQLLKIVSHTPVEVEKLQAVCNAGNWDDVLRRFANDDEKLSSWWSYRSKDWKKSNRGRRLDHIWLDKGLSPRCSATEIISETRSWERPSDHAPVMVTLAL</sequence>
<evidence type="ECO:0000256" key="2">
    <source>
        <dbReference type="ARBA" id="ARBA00007092"/>
    </source>
</evidence>
<dbReference type="Pfam" id="PF03372">
    <property type="entry name" value="Exo_endo_phos"/>
    <property type="match status" value="1"/>
</dbReference>
<comment type="similarity">
    <text evidence="2">Belongs to the DNA repair enzymes AP/ExoA family.</text>
</comment>
<dbReference type="EC" id="3.1.11.2" evidence="7"/>
<dbReference type="PANTHER" id="PTHR43250">
    <property type="entry name" value="EXODEOXYRIBONUCLEASE III"/>
    <property type="match status" value="1"/>
</dbReference>
<dbReference type="Gene3D" id="3.60.10.10">
    <property type="entry name" value="Endonuclease/exonuclease/phosphatase"/>
    <property type="match status" value="1"/>
</dbReference>
<dbReference type="InterPro" id="IPR037493">
    <property type="entry name" value="ExoIII-like"/>
</dbReference>
<dbReference type="NCBIfam" id="TIGR00633">
    <property type="entry name" value="xth"/>
    <property type="match status" value="1"/>
</dbReference>
<dbReference type="InterPro" id="IPR004808">
    <property type="entry name" value="AP_endonuc_1"/>
</dbReference>
<dbReference type="SUPFAM" id="SSF56219">
    <property type="entry name" value="DNase I-like"/>
    <property type="match status" value="1"/>
</dbReference>
<dbReference type="GO" id="GO:0046872">
    <property type="term" value="F:metal ion binding"/>
    <property type="evidence" value="ECO:0007669"/>
    <property type="project" value="UniProtKB-KW"/>
</dbReference>
<dbReference type="GO" id="GO:0006281">
    <property type="term" value="P:DNA repair"/>
    <property type="evidence" value="ECO:0007669"/>
    <property type="project" value="InterPro"/>
</dbReference>
<feature type="domain" description="Endonuclease/exonuclease/phosphatase" evidence="6">
    <location>
        <begin position="6"/>
        <end position="259"/>
    </location>
</feature>
<comment type="cofactor">
    <cofactor evidence="1">
        <name>Mg(2+)</name>
        <dbReference type="ChEBI" id="CHEBI:18420"/>
    </cofactor>
</comment>
<dbReference type="CDD" id="cd09086">
    <property type="entry name" value="ExoIII-like_AP-endo"/>
    <property type="match status" value="1"/>
</dbReference>
<gene>
    <name evidence="7" type="ORF">MNBD_ALPHA08-1731</name>
</gene>